<name>N0E5M4_9MICO</name>
<dbReference type="InterPro" id="IPR018171">
    <property type="entry name" value="Pept_tRNA_hydro_CS"/>
</dbReference>
<feature type="binding site" evidence="8">
    <location>
        <position position="96"/>
    </location>
    <ligand>
        <name>tRNA</name>
        <dbReference type="ChEBI" id="CHEBI:17843"/>
    </ligand>
</feature>
<dbReference type="Gene3D" id="3.40.50.1470">
    <property type="entry name" value="Peptidyl-tRNA hydrolase"/>
    <property type="match status" value="1"/>
</dbReference>
<dbReference type="GO" id="GO:0072344">
    <property type="term" value="P:rescue of stalled ribosome"/>
    <property type="evidence" value="ECO:0007669"/>
    <property type="project" value="UniProtKB-UniRule"/>
</dbReference>
<keyword evidence="12" id="KW-1185">Reference proteome</keyword>
<feature type="site" description="Discriminates between blocked and unblocked aminoacyl-tRNA" evidence="8">
    <location>
        <position position="32"/>
    </location>
</feature>
<organism evidence="11 12">
    <name type="scientific">Phycicoccus elongatus Lp2</name>
    <dbReference type="NCBI Taxonomy" id="1193181"/>
    <lineage>
        <taxon>Bacteria</taxon>
        <taxon>Bacillati</taxon>
        <taxon>Actinomycetota</taxon>
        <taxon>Actinomycetes</taxon>
        <taxon>Micrococcales</taxon>
        <taxon>Intrasporangiaceae</taxon>
        <taxon>Phycicoccus</taxon>
    </lineage>
</organism>
<evidence type="ECO:0000256" key="8">
    <source>
        <dbReference type="HAMAP-Rule" id="MF_00083"/>
    </source>
</evidence>
<comment type="function">
    <text evidence="8">Catalyzes the release of premature peptidyl moieties from peptidyl-tRNA molecules trapped in stalled 50S ribosomal subunits, and thus maintains levels of free tRNAs and 50S ribosomes.</text>
</comment>
<gene>
    <name evidence="8 11" type="primary">pth</name>
    <name evidence="11" type="ORF">BN10_920020</name>
</gene>
<dbReference type="RefSeq" id="WP_010851217.1">
    <property type="nucleotide sequence ID" value="NZ_HF570956.1"/>
</dbReference>
<comment type="similarity">
    <text evidence="5 8 10">Belongs to the PTH family.</text>
</comment>
<dbReference type="SUPFAM" id="SSF53178">
    <property type="entry name" value="Peptidyl-tRNA hydrolase-like"/>
    <property type="match status" value="1"/>
</dbReference>
<keyword evidence="3 8" id="KW-0378">Hydrolase</keyword>
<dbReference type="NCBIfam" id="TIGR00447">
    <property type="entry name" value="pth"/>
    <property type="match status" value="1"/>
</dbReference>
<feature type="binding site" evidence="8">
    <location>
        <position position="142"/>
    </location>
    <ligand>
        <name>tRNA</name>
        <dbReference type="ChEBI" id="CHEBI:17843"/>
    </ligand>
</feature>
<dbReference type="CDD" id="cd00462">
    <property type="entry name" value="PTH"/>
    <property type="match status" value="1"/>
</dbReference>
<dbReference type="EC" id="3.1.1.29" evidence="1 8"/>
<accession>N0E5M4</accession>
<dbReference type="GO" id="GO:0000049">
    <property type="term" value="F:tRNA binding"/>
    <property type="evidence" value="ECO:0007669"/>
    <property type="project" value="UniProtKB-UniRule"/>
</dbReference>
<evidence type="ECO:0000256" key="10">
    <source>
        <dbReference type="RuleBase" id="RU004320"/>
    </source>
</evidence>
<feature type="binding site" evidence="8">
    <location>
        <position position="37"/>
    </location>
    <ligand>
        <name>tRNA</name>
        <dbReference type="ChEBI" id="CHEBI:17843"/>
    </ligand>
</feature>
<evidence type="ECO:0000256" key="5">
    <source>
        <dbReference type="ARBA" id="ARBA00038063"/>
    </source>
</evidence>
<evidence type="ECO:0000256" key="4">
    <source>
        <dbReference type="ARBA" id="ARBA00022884"/>
    </source>
</evidence>
<evidence type="ECO:0000256" key="3">
    <source>
        <dbReference type="ARBA" id="ARBA00022801"/>
    </source>
</evidence>
<dbReference type="STRING" id="1193181.BN10_920020"/>
<dbReference type="PROSITE" id="PS01195">
    <property type="entry name" value="PEPT_TRNA_HYDROL_1"/>
    <property type="match status" value="1"/>
</dbReference>
<dbReference type="InterPro" id="IPR036416">
    <property type="entry name" value="Pept_tRNA_hydro_sf"/>
</dbReference>
<comment type="subunit">
    <text evidence="8">Monomer.</text>
</comment>
<dbReference type="eggNOG" id="COG0193">
    <property type="taxonomic scope" value="Bacteria"/>
</dbReference>
<keyword evidence="8" id="KW-0963">Cytoplasm</keyword>
<protein>
    <recommendedName>
        <fullName evidence="7 8">Peptidyl-tRNA hydrolase</fullName>
        <shortName evidence="8">Pth</shortName>
        <ecNumber evidence="1 8">3.1.1.29</ecNumber>
    </recommendedName>
</protein>
<comment type="caution">
    <text evidence="11">The sequence shown here is derived from an EMBL/GenBank/DDBJ whole genome shotgun (WGS) entry which is preliminary data.</text>
</comment>
<comment type="subcellular location">
    <subcellularLocation>
        <location evidence="8">Cytoplasm</location>
    </subcellularLocation>
</comment>
<evidence type="ECO:0000256" key="1">
    <source>
        <dbReference type="ARBA" id="ARBA00013260"/>
    </source>
</evidence>
<dbReference type="Proteomes" id="UP000013167">
    <property type="component" value="Unassembled WGS sequence"/>
</dbReference>
<feature type="site" description="Stabilizes the basic form of H active site to accept a proton" evidence="8">
    <location>
        <position position="121"/>
    </location>
</feature>
<dbReference type="Pfam" id="PF01195">
    <property type="entry name" value="Pept_tRNA_hydro"/>
    <property type="match status" value="1"/>
</dbReference>
<feature type="active site" description="Proton acceptor" evidence="8">
    <location>
        <position position="42"/>
    </location>
</feature>
<reference evidence="11 12" key="1">
    <citation type="journal article" date="2013" name="ISME J.">
        <title>A metabolic model for members of the genus Tetrasphaera involved in enhanced biological phosphorus removal.</title>
        <authorList>
            <person name="Kristiansen R."/>
            <person name="Nguyen H.T.T."/>
            <person name="Saunders A.M."/>
            <person name="Nielsen J.L."/>
            <person name="Wimmer R."/>
            <person name="Le V.Q."/>
            <person name="McIlroy S.J."/>
            <person name="Petrovski S."/>
            <person name="Seviour R.J."/>
            <person name="Calteau A."/>
            <person name="Nielsen K.L."/>
            <person name="Nielsen P.H."/>
        </authorList>
    </citation>
    <scope>NUCLEOTIDE SEQUENCE [LARGE SCALE GENOMIC DNA]</scope>
    <source>
        <strain evidence="11 12">Lp2</strain>
    </source>
</reference>
<evidence type="ECO:0000313" key="12">
    <source>
        <dbReference type="Proteomes" id="UP000013167"/>
    </source>
</evidence>
<evidence type="ECO:0000256" key="6">
    <source>
        <dbReference type="ARBA" id="ARBA00048707"/>
    </source>
</evidence>
<dbReference type="PANTHER" id="PTHR17224">
    <property type="entry name" value="PEPTIDYL-TRNA HYDROLASE"/>
    <property type="match status" value="1"/>
</dbReference>
<dbReference type="FunFam" id="3.40.50.1470:FF:000001">
    <property type="entry name" value="Peptidyl-tRNA hydrolase"/>
    <property type="match status" value="1"/>
</dbReference>
<evidence type="ECO:0000256" key="7">
    <source>
        <dbReference type="ARBA" id="ARBA00050038"/>
    </source>
</evidence>
<dbReference type="GO" id="GO:0006515">
    <property type="term" value="P:protein quality control for misfolded or incompletely synthesized proteins"/>
    <property type="evidence" value="ECO:0007669"/>
    <property type="project" value="UniProtKB-UniRule"/>
</dbReference>
<evidence type="ECO:0000313" key="11">
    <source>
        <dbReference type="EMBL" id="CCH71390.1"/>
    </source>
</evidence>
<dbReference type="EMBL" id="CAIZ01000166">
    <property type="protein sequence ID" value="CCH71390.1"/>
    <property type="molecule type" value="Genomic_DNA"/>
</dbReference>
<dbReference type="GO" id="GO:0005737">
    <property type="term" value="C:cytoplasm"/>
    <property type="evidence" value="ECO:0007669"/>
    <property type="project" value="UniProtKB-SubCell"/>
</dbReference>
<proteinExistence type="inferred from homology"/>
<keyword evidence="4 8" id="KW-0694">RNA-binding</keyword>
<dbReference type="HAMAP" id="MF_00083">
    <property type="entry name" value="Pept_tRNA_hydro_bact"/>
    <property type="match status" value="1"/>
</dbReference>
<evidence type="ECO:0000256" key="2">
    <source>
        <dbReference type="ARBA" id="ARBA00022555"/>
    </source>
</evidence>
<dbReference type="OrthoDB" id="9800507at2"/>
<dbReference type="PROSITE" id="PS01196">
    <property type="entry name" value="PEPT_TRNA_HYDROL_2"/>
    <property type="match status" value="1"/>
</dbReference>
<keyword evidence="2 8" id="KW-0820">tRNA-binding</keyword>
<dbReference type="AlphaFoldDB" id="N0E5M4"/>
<dbReference type="InterPro" id="IPR001328">
    <property type="entry name" value="Pept_tRNA_hydro"/>
</dbReference>
<dbReference type="HOGENOM" id="CLU_062456_2_2_11"/>
<dbReference type="PANTHER" id="PTHR17224:SF1">
    <property type="entry name" value="PEPTIDYL-TRNA HYDROLASE"/>
    <property type="match status" value="1"/>
</dbReference>
<feature type="binding site" evidence="8">
    <location>
        <position position="94"/>
    </location>
    <ligand>
        <name>tRNA</name>
        <dbReference type="ChEBI" id="CHEBI:17843"/>
    </ligand>
</feature>
<comment type="catalytic activity">
    <reaction evidence="6 8 9">
        <text>an N-acyl-L-alpha-aminoacyl-tRNA + H2O = an N-acyl-L-amino acid + a tRNA + H(+)</text>
        <dbReference type="Rhea" id="RHEA:54448"/>
        <dbReference type="Rhea" id="RHEA-COMP:10123"/>
        <dbReference type="Rhea" id="RHEA-COMP:13883"/>
        <dbReference type="ChEBI" id="CHEBI:15377"/>
        <dbReference type="ChEBI" id="CHEBI:15378"/>
        <dbReference type="ChEBI" id="CHEBI:59874"/>
        <dbReference type="ChEBI" id="CHEBI:78442"/>
        <dbReference type="ChEBI" id="CHEBI:138191"/>
        <dbReference type="EC" id="3.1.1.29"/>
    </reaction>
</comment>
<evidence type="ECO:0000256" key="9">
    <source>
        <dbReference type="RuleBase" id="RU000673"/>
    </source>
</evidence>
<dbReference type="GO" id="GO:0004045">
    <property type="term" value="F:peptidyl-tRNA hydrolase activity"/>
    <property type="evidence" value="ECO:0007669"/>
    <property type="project" value="UniProtKB-UniRule"/>
</dbReference>
<comment type="function">
    <text evidence="8">Hydrolyzes ribosome-free peptidyl-tRNAs (with 1 or more amino acids incorporated), which drop off the ribosome during protein synthesis, or as a result of ribosome stalling.</text>
</comment>
<sequence>MATETPDAVVGASAAYLVVVTAGPWAIVGLGNPGPRYAGNRHNVGAMVIDELARRTKSTLKSHKARAVAAQARLGMLPGGVPGPSVVLAVPSSYMNESGGPTKALLSFFSIPPERLVVIHDELDIPAGDVRVKLGGGEGGHNGLRSISSSLGTKDYLRVRVGIGRPPGRMDAADYVLRDFGTVERKELPFLLDTAADAVESLVTVGLLDTQQKFHAPS</sequence>